<evidence type="ECO:0000313" key="3">
    <source>
        <dbReference type="Proteomes" id="UP001056756"/>
    </source>
</evidence>
<dbReference type="EMBL" id="CP097899">
    <property type="protein sequence ID" value="URN93660.1"/>
    <property type="molecule type" value="Genomic_DNA"/>
</dbReference>
<evidence type="ECO:0000313" key="2">
    <source>
        <dbReference type="EMBL" id="URN93660.1"/>
    </source>
</evidence>
<feature type="domain" description="AB hydrolase-1" evidence="1">
    <location>
        <begin position="46"/>
        <end position="140"/>
    </location>
</feature>
<dbReference type="InterPro" id="IPR050266">
    <property type="entry name" value="AB_hydrolase_sf"/>
</dbReference>
<dbReference type="InterPro" id="IPR029058">
    <property type="entry name" value="AB_hydrolase_fold"/>
</dbReference>
<proteinExistence type="predicted"/>
<dbReference type="GO" id="GO:0016787">
    <property type="term" value="F:hydrolase activity"/>
    <property type="evidence" value="ECO:0007669"/>
    <property type="project" value="UniProtKB-KW"/>
</dbReference>
<name>A0A9J6ZCA0_9BACL</name>
<dbReference type="PANTHER" id="PTHR43798">
    <property type="entry name" value="MONOACYLGLYCEROL LIPASE"/>
    <property type="match status" value="1"/>
</dbReference>
<evidence type="ECO:0000259" key="1">
    <source>
        <dbReference type="Pfam" id="PF00561"/>
    </source>
</evidence>
<dbReference type="PRINTS" id="PR00111">
    <property type="entry name" value="ABHYDROLASE"/>
</dbReference>
<dbReference type="Proteomes" id="UP001056756">
    <property type="component" value="Chromosome"/>
</dbReference>
<dbReference type="GO" id="GO:0016020">
    <property type="term" value="C:membrane"/>
    <property type="evidence" value="ECO:0007669"/>
    <property type="project" value="TreeGrafter"/>
</dbReference>
<sequence length="267" mass="30363">MLDEQFERVFVDTRFGSTHTLISGPEHGKPIFIFQGGNCINPMTLSWFSSLFKEYRIYAPDTIGHPGYSSETRISAKDDSFALWISDLMDYFNVDKCAFIGPSYGAGIILRLAAFMPEKIICSVLVSPAGIQLGSKMKMIQNILIPMLFFIMTSSQKYLQKIADVMSHYTMKSIDKHIIGDIFKHVKLEQDMPKLAGSEELLRYLAPTMVIAGNKDIFFPSVKVIKKAKEIIPNLTVITEYEMGHFPSEEYLERINNDIKKFLAINY</sequence>
<organism evidence="2 3">
    <name type="scientific">Candidatus Pristimantibacillus lignocellulolyticus</name>
    <dbReference type="NCBI Taxonomy" id="2994561"/>
    <lineage>
        <taxon>Bacteria</taxon>
        <taxon>Bacillati</taxon>
        <taxon>Bacillota</taxon>
        <taxon>Bacilli</taxon>
        <taxon>Bacillales</taxon>
        <taxon>Paenibacillaceae</taxon>
        <taxon>Candidatus Pristimantibacillus</taxon>
    </lineage>
</organism>
<dbReference type="SUPFAM" id="SSF53474">
    <property type="entry name" value="alpha/beta-Hydrolases"/>
    <property type="match status" value="1"/>
</dbReference>
<gene>
    <name evidence="2" type="ORF">NAG76_17790</name>
</gene>
<keyword evidence="2" id="KW-0378">Hydrolase</keyword>
<accession>A0A9J6ZCA0</accession>
<protein>
    <submittedName>
        <fullName evidence="2">Alpha/beta hydrolase</fullName>
    </submittedName>
</protein>
<dbReference type="PANTHER" id="PTHR43798:SF33">
    <property type="entry name" value="HYDROLASE, PUTATIVE (AFU_ORTHOLOGUE AFUA_2G14860)-RELATED"/>
    <property type="match status" value="1"/>
</dbReference>
<dbReference type="Gene3D" id="3.40.50.1820">
    <property type="entry name" value="alpha/beta hydrolase"/>
    <property type="match status" value="1"/>
</dbReference>
<dbReference type="Pfam" id="PF00561">
    <property type="entry name" value="Abhydrolase_1"/>
    <property type="match status" value="1"/>
</dbReference>
<reference evidence="2" key="1">
    <citation type="submission" date="2022-05" db="EMBL/GenBank/DDBJ databases">
        <title>Novel bacterial taxa in a minimal lignocellulolytic consortium and its capacity to transform plastics disclosed by genome-resolved metagenomics.</title>
        <authorList>
            <person name="Rodriguez C.A.D."/>
            <person name="Diaz-Garcia L."/>
            <person name="Herrera K."/>
            <person name="Tarazona N.A."/>
            <person name="Sproer C."/>
            <person name="Overmann J."/>
            <person name="Jimenez D.J."/>
        </authorList>
    </citation>
    <scope>NUCLEOTIDE SEQUENCE</scope>
    <source>
        <strain evidence="2">MAG5</strain>
    </source>
</reference>
<dbReference type="AlphaFoldDB" id="A0A9J6ZCA0"/>
<dbReference type="InterPro" id="IPR000073">
    <property type="entry name" value="AB_hydrolase_1"/>
</dbReference>
<dbReference type="KEGG" id="plig:NAG76_17790"/>